<evidence type="ECO:0000256" key="1">
    <source>
        <dbReference type="SAM" id="MobiDB-lite"/>
    </source>
</evidence>
<organism evidence="2 3">
    <name type="scientific">Eragrostis curvula</name>
    <name type="common">weeping love grass</name>
    <dbReference type="NCBI Taxonomy" id="38414"/>
    <lineage>
        <taxon>Eukaryota</taxon>
        <taxon>Viridiplantae</taxon>
        <taxon>Streptophyta</taxon>
        <taxon>Embryophyta</taxon>
        <taxon>Tracheophyta</taxon>
        <taxon>Spermatophyta</taxon>
        <taxon>Magnoliopsida</taxon>
        <taxon>Liliopsida</taxon>
        <taxon>Poales</taxon>
        <taxon>Poaceae</taxon>
        <taxon>PACMAD clade</taxon>
        <taxon>Chloridoideae</taxon>
        <taxon>Eragrostideae</taxon>
        <taxon>Eragrostidinae</taxon>
        <taxon>Eragrostis</taxon>
    </lineage>
</organism>
<dbReference type="AlphaFoldDB" id="A0A5J9VQP6"/>
<feature type="region of interest" description="Disordered" evidence="1">
    <location>
        <begin position="53"/>
        <end position="95"/>
    </location>
</feature>
<protein>
    <submittedName>
        <fullName evidence="2">Uncharacterized protein</fullName>
    </submittedName>
</protein>
<name>A0A5J9VQP6_9POAL</name>
<evidence type="ECO:0000313" key="3">
    <source>
        <dbReference type="Proteomes" id="UP000324897"/>
    </source>
</evidence>
<feature type="compositionally biased region" description="Basic and acidic residues" evidence="1">
    <location>
        <begin position="67"/>
        <end position="77"/>
    </location>
</feature>
<feature type="non-terminal residue" evidence="2">
    <location>
        <position position="1"/>
    </location>
</feature>
<sequence length="95" mass="10542">MPGWVGDLGWRLTESGFICWAEPPFVSAQPNLKRSTWSTPRPYMHGTNREFLKIKPWPPTTPGGVAKPKDQTTEARARTAPQSVPAEQIKHAASC</sequence>
<evidence type="ECO:0000313" key="2">
    <source>
        <dbReference type="EMBL" id="TVU38138.1"/>
    </source>
</evidence>
<gene>
    <name evidence="2" type="ORF">EJB05_11492</name>
</gene>
<dbReference type="EMBL" id="RWGY01000007">
    <property type="protein sequence ID" value="TVU38138.1"/>
    <property type="molecule type" value="Genomic_DNA"/>
</dbReference>
<proteinExistence type="predicted"/>
<reference evidence="2 3" key="1">
    <citation type="journal article" date="2019" name="Sci. Rep.">
        <title>A high-quality genome of Eragrostis curvula grass provides insights into Poaceae evolution and supports new strategies to enhance forage quality.</title>
        <authorList>
            <person name="Carballo J."/>
            <person name="Santos B.A.C.M."/>
            <person name="Zappacosta D."/>
            <person name="Garbus I."/>
            <person name="Selva J.P."/>
            <person name="Gallo C.A."/>
            <person name="Diaz A."/>
            <person name="Albertini E."/>
            <person name="Caccamo M."/>
            <person name="Echenique V."/>
        </authorList>
    </citation>
    <scope>NUCLEOTIDE SEQUENCE [LARGE SCALE GENOMIC DNA]</scope>
    <source>
        <strain evidence="3">cv. Victoria</strain>
        <tissue evidence="2">Leaf</tissue>
    </source>
</reference>
<comment type="caution">
    <text evidence="2">The sequence shown here is derived from an EMBL/GenBank/DDBJ whole genome shotgun (WGS) entry which is preliminary data.</text>
</comment>
<keyword evidence="3" id="KW-1185">Reference proteome</keyword>
<dbReference type="Gramene" id="TVU38138">
    <property type="protein sequence ID" value="TVU38138"/>
    <property type="gene ID" value="EJB05_11492"/>
</dbReference>
<dbReference type="Proteomes" id="UP000324897">
    <property type="component" value="Chromosome 4"/>
</dbReference>
<accession>A0A5J9VQP6</accession>